<sequence>MNKKKRIVLASTSTRRKEILENLGLDFDIAHSNVEEKVDKYLSFEENVERIALDKALDVSEQLKDDDVLIIAAHTMLIQETLIGMPTTEQEAYDILKRLSGKVHEIITGVCVFDTLENRGMFTHKKTKIRFVNLKDDFIRKYINYGDTWRKAGAYSITGKGALLVEDIEGCYTNAMGLPVSLLGEMLVEFDIKVI</sequence>
<dbReference type="GO" id="GO:0009117">
    <property type="term" value="P:nucleotide metabolic process"/>
    <property type="evidence" value="ECO:0007669"/>
    <property type="project" value="UniProtKB-KW"/>
</dbReference>
<dbReference type="HAMAP" id="MF_00528">
    <property type="entry name" value="Maf"/>
    <property type="match status" value="1"/>
</dbReference>
<dbReference type="GO" id="GO:0005737">
    <property type="term" value="C:cytoplasm"/>
    <property type="evidence" value="ECO:0007669"/>
    <property type="project" value="UniProtKB-SubCell"/>
</dbReference>
<dbReference type="PANTHER" id="PTHR43213">
    <property type="entry name" value="BIFUNCTIONAL DTTP/UTP PYROPHOSPHATASE/METHYLTRANSFERASE PROTEIN-RELATED"/>
    <property type="match status" value="1"/>
</dbReference>
<organism evidence="4 5">
    <name type="scientific">Alkalibacter rhizosphaerae</name>
    <dbReference type="NCBI Taxonomy" id="2815577"/>
    <lineage>
        <taxon>Bacteria</taxon>
        <taxon>Bacillati</taxon>
        <taxon>Bacillota</taxon>
        <taxon>Clostridia</taxon>
        <taxon>Eubacteriales</taxon>
        <taxon>Eubacteriaceae</taxon>
        <taxon>Alkalibacter</taxon>
    </lineage>
</organism>
<dbReference type="Proteomes" id="UP000663499">
    <property type="component" value="Chromosome"/>
</dbReference>
<dbReference type="EMBL" id="CP071444">
    <property type="protein sequence ID" value="QSX07984.1"/>
    <property type="molecule type" value="Genomic_DNA"/>
</dbReference>
<accession>A0A975AGW5</accession>
<keyword evidence="5" id="KW-1185">Reference proteome</keyword>
<comment type="catalytic activity">
    <reaction evidence="3">
        <text>a 2'-deoxyribonucleoside 5'-triphosphate + H2O = a 2'-deoxyribonucleoside 5'-phosphate + diphosphate + H(+)</text>
        <dbReference type="Rhea" id="RHEA:44644"/>
        <dbReference type="ChEBI" id="CHEBI:15377"/>
        <dbReference type="ChEBI" id="CHEBI:15378"/>
        <dbReference type="ChEBI" id="CHEBI:33019"/>
        <dbReference type="ChEBI" id="CHEBI:61560"/>
        <dbReference type="ChEBI" id="CHEBI:65317"/>
        <dbReference type="EC" id="3.6.1.9"/>
    </reaction>
</comment>
<evidence type="ECO:0000256" key="3">
    <source>
        <dbReference type="HAMAP-Rule" id="MF_00528"/>
    </source>
</evidence>
<dbReference type="EC" id="3.6.1.9" evidence="3"/>
<evidence type="ECO:0000256" key="1">
    <source>
        <dbReference type="ARBA" id="ARBA00001968"/>
    </source>
</evidence>
<comment type="subcellular location">
    <subcellularLocation>
        <location evidence="3">Cytoplasm</location>
    </subcellularLocation>
</comment>
<dbReference type="PANTHER" id="PTHR43213:SF5">
    <property type="entry name" value="BIFUNCTIONAL DTTP_UTP PYROPHOSPHATASE_METHYLTRANSFERASE PROTEIN-RELATED"/>
    <property type="match status" value="1"/>
</dbReference>
<name>A0A975AGW5_9FIRM</name>
<comment type="similarity">
    <text evidence="3">Belongs to the Maf family.</text>
</comment>
<dbReference type="InterPro" id="IPR003697">
    <property type="entry name" value="Maf-like"/>
</dbReference>
<keyword evidence="3" id="KW-0546">Nucleotide metabolism</keyword>
<keyword evidence="2 3" id="KW-0378">Hydrolase</keyword>
<dbReference type="Gene3D" id="3.90.950.10">
    <property type="match status" value="1"/>
</dbReference>
<dbReference type="Pfam" id="PF02545">
    <property type="entry name" value="Maf"/>
    <property type="match status" value="1"/>
</dbReference>
<evidence type="ECO:0000256" key="2">
    <source>
        <dbReference type="ARBA" id="ARBA00022801"/>
    </source>
</evidence>
<comment type="cofactor">
    <cofactor evidence="1 3">
        <name>a divalent metal cation</name>
        <dbReference type="ChEBI" id="CHEBI:60240"/>
    </cofactor>
</comment>
<gene>
    <name evidence="4" type="primary">maf</name>
    <name evidence="4" type="ORF">J0B03_09245</name>
</gene>
<dbReference type="InterPro" id="IPR029001">
    <property type="entry name" value="ITPase-like_fam"/>
</dbReference>
<evidence type="ECO:0000313" key="4">
    <source>
        <dbReference type="EMBL" id="QSX07984.1"/>
    </source>
</evidence>
<reference evidence="4" key="1">
    <citation type="submission" date="2021-03" db="EMBL/GenBank/DDBJ databases">
        <title>Alkalibacter marinus sp. nov., isolated from tidal flat sediment.</title>
        <authorList>
            <person name="Namirimu T."/>
            <person name="Yang J.-A."/>
            <person name="Yang S.-H."/>
            <person name="Kim Y.-J."/>
            <person name="Kwon K.K."/>
        </authorList>
    </citation>
    <scope>NUCLEOTIDE SEQUENCE</scope>
    <source>
        <strain evidence="4">ES005</strain>
    </source>
</reference>
<dbReference type="PIRSF" id="PIRSF006305">
    <property type="entry name" value="Maf"/>
    <property type="match status" value="1"/>
</dbReference>
<dbReference type="NCBIfam" id="TIGR00172">
    <property type="entry name" value="maf"/>
    <property type="match status" value="1"/>
</dbReference>
<comment type="catalytic activity">
    <reaction evidence="3">
        <text>a ribonucleoside 5'-triphosphate + H2O = a ribonucleoside 5'-phosphate + diphosphate + H(+)</text>
        <dbReference type="Rhea" id="RHEA:23996"/>
        <dbReference type="ChEBI" id="CHEBI:15377"/>
        <dbReference type="ChEBI" id="CHEBI:15378"/>
        <dbReference type="ChEBI" id="CHEBI:33019"/>
        <dbReference type="ChEBI" id="CHEBI:58043"/>
        <dbReference type="ChEBI" id="CHEBI:61557"/>
        <dbReference type="EC" id="3.6.1.9"/>
    </reaction>
</comment>
<dbReference type="KEGG" id="alka:J0B03_09245"/>
<dbReference type="CDD" id="cd00555">
    <property type="entry name" value="Maf"/>
    <property type="match status" value="1"/>
</dbReference>
<dbReference type="RefSeq" id="WP_207299326.1">
    <property type="nucleotide sequence ID" value="NZ_CP071444.1"/>
</dbReference>
<proteinExistence type="inferred from homology"/>
<dbReference type="GO" id="GO:0047429">
    <property type="term" value="F:nucleoside triphosphate diphosphatase activity"/>
    <property type="evidence" value="ECO:0007669"/>
    <property type="project" value="UniProtKB-EC"/>
</dbReference>
<comment type="function">
    <text evidence="3">Nucleoside triphosphate pyrophosphatase. May have a dual role in cell division arrest and in preventing the incorporation of modified nucleotides into cellular nucleic acids.</text>
</comment>
<dbReference type="SUPFAM" id="SSF52972">
    <property type="entry name" value="ITPase-like"/>
    <property type="match status" value="1"/>
</dbReference>
<protein>
    <recommendedName>
        <fullName evidence="3">Nucleoside triphosphate pyrophosphatase</fullName>
        <ecNumber evidence="3">3.6.1.9</ecNumber>
    </recommendedName>
    <alternativeName>
        <fullName evidence="3">Nucleotide pyrophosphatase</fullName>
        <shortName evidence="3">Nucleotide PPase</shortName>
    </alternativeName>
</protein>
<dbReference type="AlphaFoldDB" id="A0A975AGW5"/>
<keyword evidence="3" id="KW-0963">Cytoplasm</keyword>
<evidence type="ECO:0000313" key="5">
    <source>
        <dbReference type="Proteomes" id="UP000663499"/>
    </source>
</evidence>
<comment type="caution">
    <text evidence="3">Lacks conserved residue(s) required for the propagation of feature annotation.</text>
</comment>